<comment type="caution">
    <text evidence="1">The sequence shown here is derived from an EMBL/GenBank/DDBJ whole genome shotgun (WGS) entry which is preliminary data.</text>
</comment>
<name>A0ACC0ZKZ2_9ROSI</name>
<sequence length="138" mass="15695">MSDTILLQLSGQLLTAYGYGAPEFESGIYTCQSDVYSFGVVMLELLTGRKSYDRTRNRGEQFLVRWAIPQLHDIDALSRMVDPSLNGEYPAKSLSHFADIISRCVQSEPEFRPPMSEVVQDLVEMIRRERRSNESIGD</sequence>
<dbReference type="Proteomes" id="UP001163603">
    <property type="component" value="Chromosome 1"/>
</dbReference>
<organism evidence="1 2">
    <name type="scientific">Pistacia integerrima</name>
    <dbReference type="NCBI Taxonomy" id="434235"/>
    <lineage>
        <taxon>Eukaryota</taxon>
        <taxon>Viridiplantae</taxon>
        <taxon>Streptophyta</taxon>
        <taxon>Embryophyta</taxon>
        <taxon>Tracheophyta</taxon>
        <taxon>Spermatophyta</taxon>
        <taxon>Magnoliopsida</taxon>
        <taxon>eudicotyledons</taxon>
        <taxon>Gunneridae</taxon>
        <taxon>Pentapetalae</taxon>
        <taxon>rosids</taxon>
        <taxon>malvids</taxon>
        <taxon>Sapindales</taxon>
        <taxon>Anacardiaceae</taxon>
        <taxon>Pistacia</taxon>
    </lineage>
</organism>
<keyword evidence="2" id="KW-1185">Reference proteome</keyword>
<protein>
    <submittedName>
        <fullName evidence="1">Uncharacterized protein</fullName>
    </submittedName>
</protein>
<accession>A0ACC0ZKZ2</accession>
<dbReference type="EMBL" id="CM047736">
    <property type="protein sequence ID" value="KAJ0052844.1"/>
    <property type="molecule type" value="Genomic_DNA"/>
</dbReference>
<proteinExistence type="predicted"/>
<reference evidence="2" key="1">
    <citation type="journal article" date="2023" name="G3 (Bethesda)">
        <title>Genome assembly and association tests identify interacting loci associated with vigor, precocity, and sex in interspecific pistachio rootstocks.</title>
        <authorList>
            <person name="Palmer W."/>
            <person name="Jacygrad E."/>
            <person name="Sagayaradj S."/>
            <person name="Cavanaugh K."/>
            <person name="Han R."/>
            <person name="Bertier L."/>
            <person name="Beede B."/>
            <person name="Kafkas S."/>
            <person name="Golino D."/>
            <person name="Preece J."/>
            <person name="Michelmore R."/>
        </authorList>
    </citation>
    <scope>NUCLEOTIDE SEQUENCE [LARGE SCALE GENOMIC DNA]</scope>
</reference>
<gene>
    <name evidence="1" type="ORF">Pint_02188</name>
</gene>
<evidence type="ECO:0000313" key="2">
    <source>
        <dbReference type="Proteomes" id="UP001163603"/>
    </source>
</evidence>
<evidence type="ECO:0000313" key="1">
    <source>
        <dbReference type="EMBL" id="KAJ0052844.1"/>
    </source>
</evidence>